<feature type="compositionally biased region" description="Basic and acidic residues" evidence="1">
    <location>
        <begin position="310"/>
        <end position="327"/>
    </location>
</feature>
<dbReference type="RefSeq" id="XP_009039580.1">
    <property type="nucleotide sequence ID" value="XM_009041332.1"/>
</dbReference>
<dbReference type="GeneID" id="20225707"/>
<reference evidence="2 3" key="1">
    <citation type="journal article" date="2011" name="Proc. Natl. Acad. Sci. U.S.A.">
        <title>Niche of harmful alga Aureococcus anophagefferens revealed through ecogenomics.</title>
        <authorList>
            <person name="Gobler C.J."/>
            <person name="Berry D.L."/>
            <person name="Dyhrman S.T."/>
            <person name="Wilhelm S.W."/>
            <person name="Salamov A."/>
            <person name="Lobanov A.V."/>
            <person name="Zhang Y."/>
            <person name="Collier J.L."/>
            <person name="Wurch L.L."/>
            <person name="Kustka A.B."/>
            <person name="Dill B.D."/>
            <person name="Shah M."/>
            <person name="VerBerkmoes N.C."/>
            <person name="Kuo A."/>
            <person name="Terry A."/>
            <person name="Pangilinan J."/>
            <person name="Lindquist E.A."/>
            <person name="Lucas S."/>
            <person name="Paulsen I.T."/>
            <person name="Hattenrath-Lehmann T.K."/>
            <person name="Talmage S.C."/>
            <person name="Walker E.A."/>
            <person name="Koch F."/>
            <person name="Burson A.M."/>
            <person name="Marcoval M.A."/>
            <person name="Tang Y.Z."/>
            <person name="Lecleir G.R."/>
            <person name="Coyne K.J."/>
            <person name="Berg G.M."/>
            <person name="Bertrand E.M."/>
            <person name="Saito M.A."/>
            <person name="Gladyshev V.N."/>
            <person name="Grigoriev I.V."/>
        </authorList>
    </citation>
    <scope>NUCLEOTIDE SEQUENCE [LARGE SCALE GENOMIC DNA]</scope>
    <source>
        <strain evidence="3">CCMP 1984</strain>
    </source>
</reference>
<sequence length="429" mass="46033">VVLTAQALVQLVATAATFVEQASVGFLLLAQVMSAFSGYNVLISTMSRVEVSLTYLDFMRWGTQAQYLAAFRDNLCGIQIFNPTSMRQLGLRGGRPPVRPRVLQRLNASRFAYPFLAFARDADKFYAPHASARAARARAPARDAPRRAQAAIVAASGDLLVVDDGDSRPGCTTAVAARGDAGWFRGRVAAGCFSRVVRYALDAGAGTAAVAWQFEWGVDLASGRPGPEPRLIPGADARAPRRRGALGRGDAPRLEAERGPGSPGPSPVFEFAPDGRGERGGNGAIRAGRFEFASTRAFRDPKEGTPSSRSRGEMTARPKKEPKRAKATEMGPCKSGISHSSRPQAASVVWGTRPIFRANGSVPDLDGKWKREMGLGRHGAHHAMHEASCHQQIRRRSLAGHARGGCKFAADNSDLQTERRANSRKGCMG</sequence>
<dbReference type="KEGG" id="aaf:AURANDRAFT_66241"/>
<accession>F0YGU8</accession>
<dbReference type="Proteomes" id="UP000002729">
    <property type="component" value="Unassembled WGS sequence"/>
</dbReference>
<protein>
    <submittedName>
        <fullName evidence="2">Uncharacterized protein</fullName>
    </submittedName>
</protein>
<evidence type="ECO:0000313" key="3">
    <source>
        <dbReference type="Proteomes" id="UP000002729"/>
    </source>
</evidence>
<dbReference type="InParanoid" id="F0YGU8"/>
<feature type="non-terminal residue" evidence="2">
    <location>
        <position position="1"/>
    </location>
</feature>
<dbReference type="AlphaFoldDB" id="F0YGU8"/>
<keyword evidence="3" id="KW-1185">Reference proteome</keyword>
<dbReference type="EMBL" id="GL833139">
    <property type="protein sequence ID" value="EGB05741.1"/>
    <property type="molecule type" value="Genomic_DNA"/>
</dbReference>
<evidence type="ECO:0000313" key="2">
    <source>
        <dbReference type="EMBL" id="EGB05741.1"/>
    </source>
</evidence>
<organism evidence="3">
    <name type="scientific">Aureococcus anophagefferens</name>
    <name type="common">Harmful bloom alga</name>
    <dbReference type="NCBI Taxonomy" id="44056"/>
    <lineage>
        <taxon>Eukaryota</taxon>
        <taxon>Sar</taxon>
        <taxon>Stramenopiles</taxon>
        <taxon>Ochrophyta</taxon>
        <taxon>Pelagophyceae</taxon>
        <taxon>Pelagomonadales</taxon>
        <taxon>Pelagomonadaceae</taxon>
        <taxon>Aureococcus</taxon>
    </lineage>
</organism>
<feature type="region of interest" description="Disordered" evidence="1">
    <location>
        <begin position="222"/>
        <end position="344"/>
    </location>
</feature>
<proteinExistence type="predicted"/>
<gene>
    <name evidence="2" type="ORF">AURANDRAFT_66241</name>
</gene>
<evidence type="ECO:0000256" key="1">
    <source>
        <dbReference type="SAM" id="MobiDB-lite"/>
    </source>
</evidence>
<name>F0YGU8_AURAN</name>